<reference evidence="3 4" key="1">
    <citation type="submission" date="2018-04" db="EMBL/GenBank/DDBJ databases">
        <authorList>
            <person name="Eckel V.P."/>
            <person name="Vogel R.F."/>
        </authorList>
    </citation>
    <scope>NUCLEOTIDE SEQUENCE [LARGE SCALE GENOMIC DNA]</scope>
    <source>
        <strain evidence="4">TMW 2.1764</strain>
    </source>
</reference>
<dbReference type="Proteomes" id="UP000325415">
    <property type="component" value="Unassembled WGS sequence"/>
</dbReference>
<feature type="signal peptide" evidence="2">
    <location>
        <begin position="1"/>
        <end position="24"/>
    </location>
</feature>
<evidence type="ECO:0000256" key="2">
    <source>
        <dbReference type="SAM" id="SignalP"/>
    </source>
</evidence>
<dbReference type="RefSeq" id="WP_152580918.1">
    <property type="nucleotide sequence ID" value="NZ_JAKVIV010000006.1"/>
</dbReference>
<dbReference type="AlphaFoldDB" id="A0A5N6S2B2"/>
<feature type="compositionally biased region" description="Basic and acidic residues" evidence="1">
    <location>
        <begin position="87"/>
        <end position="99"/>
    </location>
</feature>
<feature type="compositionally biased region" description="Basic and acidic residues" evidence="1">
    <location>
        <begin position="64"/>
        <end position="76"/>
    </location>
</feature>
<evidence type="ECO:0000256" key="1">
    <source>
        <dbReference type="SAM" id="MobiDB-lite"/>
    </source>
</evidence>
<evidence type="ECO:0000313" key="3">
    <source>
        <dbReference type="EMBL" id="KAE8128057.1"/>
    </source>
</evidence>
<keyword evidence="2" id="KW-0732">Signal</keyword>
<dbReference type="GeneID" id="78127351"/>
<keyword evidence="4" id="KW-1185">Reference proteome</keyword>
<feature type="compositionally biased region" description="Polar residues" evidence="1">
    <location>
        <begin position="28"/>
        <end position="46"/>
    </location>
</feature>
<feature type="chain" id="PRO_5039341496" description="Secreted protein" evidence="2">
    <location>
        <begin position="25"/>
        <end position="134"/>
    </location>
</feature>
<dbReference type="EMBL" id="QDAG01000006">
    <property type="protein sequence ID" value="KAE8128057.1"/>
    <property type="molecule type" value="Genomic_DNA"/>
</dbReference>
<organism evidence="3 4">
    <name type="scientific">Bifidobacterium tibiigranuli</name>
    <dbReference type="NCBI Taxonomy" id="2172043"/>
    <lineage>
        <taxon>Bacteria</taxon>
        <taxon>Bacillati</taxon>
        <taxon>Actinomycetota</taxon>
        <taxon>Actinomycetes</taxon>
        <taxon>Bifidobacteriales</taxon>
        <taxon>Bifidobacteriaceae</taxon>
        <taxon>Bifidobacterium</taxon>
    </lineage>
</organism>
<protein>
    <recommendedName>
        <fullName evidence="5">Secreted protein</fullName>
    </recommendedName>
</protein>
<dbReference type="OrthoDB" id="3239402at2"/>
<evidence type="ECO:0000313" key="4">
    <source>
        <dbReference type="Proteomes" id="UP000325415"/>
    </source>
</evidence>
<feature type="compositionally biased region" description="Basic and acidic residues" evidence="1">
    <location>
        <begin position="125"/>
        <end position="134"/>
    </location>
</feature>
<name>A0A5N6S2B2_9BIFI</name>
<proteinExistence type="predicted"/>
<accession>A0A5N6S2B2</accession>
<comment type="caution">
    <text evidence="3">The sequence shown here is derived from an EMBL/GenBank/DDBJ whole genome shotgun (WGS) entry which is preliminary data.</text>
</comment>
<gene>
    <name evidence="3" type="ORF">DDE84_06605</name>
</gene>
<evidence type="ECO:0008006" key="5">
    <source>
        <dbReference type="Google" id="ProtNLM"/>
    </source>
</evidence>
<feature type="region of interest" description="Disordered" evidence="1">
    <location>
        <begin position="28"/>
        <end position="134"/>
    </location>
</feature>
<sequence length="134" mass="14017">MRTTRTTQLTAIMLLAAITMPLVACGENNSGGIAQTQVPSSQTQGSELPEGSTAGNAPKPGKGAGKEAAEQYRDCLNENGVPADIVDGDRVVFRVEDPHSGSAGSDAKDTDRDVAIGQCQTQVPDYHDPDFNSK</sequence>